<keyword evidence="1" id="KW-0812">Transmembrane</keyword>
<evidence type="ECO:0000256" key="1">
    <source>
        <dbReference type="SAM" id="Phobius"/>
    </source>
</evidence>
<accession>A0ABM7C5E1</accession>
<organism evidence="2 3">
    <name type="scientific">Kaistella daneshvariae</name>
    <dbReference type="NCBI Taxonomy" id="2487074"/>
    <lineage>
        <taxon>Bacteria</taxon>
        <taxon>Pseudomonadati</taxon>
        <taxon>Bacteroidota</taxon>
        <taxon>Flavobacteriia</taxon>
        <taxon>Flavobacteriales</taxon>
        <taxon>Weeksellaceae</taxon>
        <taxon>Chryseobacterium group</taxon>
        <taxon>Kaistella</taxon>
    </lineage>
</organism>
<keyword evidence="1" id="KW-0472">Membrane</keyword>
<sequence length="206" mass="23886">MLRIKFCAGRHFSAPKSASSPSAKTLGDILQNNATKLKISKKSLYFNSIFFISLILILVNLKIYERTIIQLEIIGFFYLIGVLIFFVLINKLKNLSPWNNFNNFIFCISVIGSFLSFLLLGLNYFFSSNEIKTENYRIQEKKEVMGPKYNRSKKSPLAVININNSFTKEIKFGRNQIENWQKANFVELDLSNGLFNFQIIRNKKLK</sequence>
<reference evidence="2 3" key="1">
    <citation type="submission" date="2018-11" db="EMBL/GenBank/DDBJ databases">
        <title>Proposal to divide the Flavobacteriaceae and reorganize its genera based on Amino Acid Identity values calculated from whole genome sequences.</title>
        <authorList>
            <person name="Nicholson A.C."/>
            <person name="Gulvik C.A."/>
            <person name="Whitney A.M."/>
            <person name="Humrighouse B.W."/>
            <person name="Bell M."/>
            <person name="Holmes B."/>
            <person name="Steigerwalt A.G."/>
            <person name="Villarma A."/>
            <person name="Sheth M."/>
            <person name="Batra D."/>
            <person name="Pryor J."/>
            <person name="Bernardet J.-F."/>
            <person name="Hugo C."/>
            <person name="Kampfer P."/>
            <person name="Newman J.D."/>
            <person name="McQuiston J.R."/>
        </authorList>
    </citation>
    <scope>NUCLEOTIDE SEQUENCE [LARGE SCALE GENOMIC DNA]</scope>
    <source>
        <strain evidence="2 3">H3001</strain>
    </source>
</reference>
<keyword evidence="1" id="KW-1133">Transmembrane helix</keyword>
<proteinExistence type="predicted"/>
<feature type="transmembrane region" description="Helical" evidence="1">
    <location>
        <begin position="101"/>
        <end position="126"/>
    </location>
</feature>
<dbReference type="Proteomes" id="UP000274483">
    <property type="component" value="Chromosome"/>
</dbReference>
<dbReference type="EMBL" id="CP034158">
    <property type="protein sequence ID" value="AZI66167.1"/>
    <property type="molecule type" value="Genomic_DNA"/>
</dbReference>
<gene>
    <name evidence="2" type="ORF">EIB71_00055</name>
</gene>
<keyword evidence="3" id="KW-1185">Reference proteome</keyword>
<name>A0ABM7C5E1_9FLAO</name>
<protein>
    <submittedName>
        <fullName evidence="2">Uncharacterized protein</fullName>
    </submittedName>
</protein>
<feature type="transmembrane region" description="Helical" evidence="1">
    <location>
        <begin position="44"/>
        <end position="63"/>
    </location>
</feature>
<feature type="transmembrane region" description="Helical" evidence="1">
    <location>
        <begin position="69"/>
        <end position="89"/>
    </location>
</feature>
<dbReference type="RefSeq" id="WP_124756830.1">
    <property type="nucleotide sequence ID" value="NZ_CBCRWA010000001.1"/>
</dbReference>
<evidence type="ECO:0000313" key="2">
    <source>
        <dbReference type="EMBL" id="AZI66167.1"/>
    </source>
</evidence>
<evidence type="ECO:0000313" key="3">
    <source>
        <dbReference type="Proteomes" id="UP000274483"/>
    </source>
</evidence>